<dbReference type="InterPro" id="IPR000639">
    <property type="entry name" value="Epox_hydrolase-like"/>
</dbReference>
<evidence type="ECO:0000313" key="3">
    <source>
        <dbReference type="EMBL" id="SVA77133.1"/>
    </source>
</evidence>
<dbReference type="Gene3D" id="3.40.50.1820">
    <property type="entry name" value="alpha/beta hydrolase"/>
    <property type="match status" value="1"/>
</dbReference>
<dbReference type="SUPFAM" id="SSF53474">
    <property type="entry name" value="alpha/beta-Hydrolases"/>
    <property type="match status" value="1"/>
</dbReference>
<evidence type="ECO:0000256" key="1">
    <source>
        <dbReference type="ARBA" id="ARBA00022801"/>
    </source>
</evidence>
<gene>
    <name evidence="3" type="ORF">METZ01_LOCUS129987</name>
</gene>
<dbReference type="PRINTS" id="PR00111">
    <property type="entry name" value="ABHYDROLASE"/>
</dbReference>
<dbReference type="GO" id="GO:0016787">
    <property type="term" value="F:hydrolase activity"/>
    <property type="evidence" value="ECO:0007669"/>
    <property type="project" value="UniProtKB-KW"/>
</dbReference>
<dbReference type="PRINTS" id="PR00412">
    <property type="entry name" value="EPOXHYDRLASE"/>
</dbReference>
<proteinExistence type="predicted"/>
<dbReference type="InterPro" id="IPR029058">
    <property type="entry name" value="AB_hydrolase_fold"/>
</dbReference>
<name>A0A381YKU7_9ZZZZ</name>
<reference evidence="3" key="1">
    <citation type="submission" date="2018-05" db="EMBL/GenBank/DDBJ databases">
        <authorList>
            <person name="Lanie J.A."/>
            <person name="Ng W.-L."/>
            <person name="Kazmierczak K.M."/>
            <person name="Andrzejewski T.M."/>
            <person name="Davidsen T.M."/>
            <person name="Wayne K.J."/>
            <person name="Tettelin H."/>
            <person name="Glass J.I."/>
            <person name="Rusch D."/>
            <person name="Podicherti R."/>
            <person name="Tsui H.-C.T."/>
            <person name="Winkler M.E."/>
        </authorList>
    </citation>
    <scope>NUCLEOTIDE SEQUENCE</scope>
</reference>
<organism evidence="3">
    <name type="scientific">marine metagenome</name>
    <dbReference type="NCBI Taxonomy" id="408172"/>
    <lineage>
        <taxon>unclassified sequences</taxon>
        <taxon>metagenomes</taxon>
        <taxon>ecological metagenomes</taxon>
    </lineage>
</organism>
<dbReference type="PANTHER" id="PTHR43798">
    <property type="entry name" value="MONOACYLGLYCEROL LIPASE"/>
    <property type="match status" value="1"/>
</dbReference>
<evidence type="ECO:0000259" key="2">
    <source>
        <dbReference type="Pfam" id="PF00561"/>
    </source>
</evidence>
<dbReference type="GO" id="GO:0016020">
    <property type="term" value="C:membrane"/>
    <property type="evidence" value="ECO:0007669"/>
    <property type="project" value="TreeGrafter"/>
</dbReference>
<dbReference type="InterPro" id="IPR050266">
    <property type="entry name" value="AB_hydrolase_sf"/>
</dbReference>
<dbReference type="PANTHER" id="PTHR43798:SF31">
    <property type="entry name" value="AB HYDROLASE SUPERFAMILY PROTEIN YCLE"/>
    <property type="match status" value="1"/>
</dbReference>
<dbReference type="Pfam" id="PF00561">
    <property type="entry name" value="Abhydrolase_1"/>
    <property type="match status" value="1"/>
</dbReference>
<sequence length="239" mass="25952">MHGIGGNRHSFDWQLPAFADRWRATAWDMPGYGESAPLDEMSFENLAHAVARLLDYLKAPTATLVGHSMGGMVAQEFIVHYPDRVSAVVLSGTSPSFGKPGGDFQEWFLGQRLAPLDRGLSPRDFAGELVPDMMSANPPQKAVDSAMSSMSALSAETYRTALHCLVKFNQRKALGDISCPTLALAGELDEAAPASMMKKMASYIPDCRYHCLMGVGHLANLEDPDAFNSVIREFLGEVA</sequence>
<dbReference type="EMBL" id="UINC01018375">
    <property type="protein sequence ID" value="SVA77133.1"/>
    <property type="molecule type" value="Genomic_DNA"/>
</dbReference>
<protein>
    <recommendedName>
        <fullName evidence="2">AB hydrolase-1 domain-containing protein</fullName>
    </recommendedName>
</protein>
<feature type="domain" description="AB hydrolase-1" evidence="2">
    <location>
        <begin position="2"/>
        <end position="224"/>
    </location>
</feature>
<accession>A0A381YKU7</accession>
<keyword evidence="1" id="KW-0378">Hydrolase</keyword>
<dbReference type="AlphaFoldDB" id="A0A381YKU7"/>
<dbReference type="InterPro" id="IPR000073">
    <property type="entry name" value="AB_hydrolase_1"/>
</dbReference>